<keyword evidence="6" id="KW-1185">Reference proteome</keyword>
<dbReference type="SUPFAM" id="SSF75516">
    <property type="entry name" value="Pheromone-binding domain of LuxR-like quorum-sensing transcription factors"/>
    <property type="match status" value="1"/>
</dbReference>
<dbReference type="Pfam" id="PF00196">
    <property type="entry name" value="GerE"/>
    <property type="match status" value="1"/>
</dbReference>
<dbReference type="InterPro" id="IPR000792">
    <property type="entry name" value="Tscrpt_reg_LuxR_C"/>
</dbReference>
<evidence type="ECO:0000256" key="1">
    <source>
        <dbReference type="ARBA" id="ARBA00023015"/>
    </source>
</evidence>
<dbReference type="SMART" id="SM00421">
    <property type="entry name" value="HTH_LUXR"/>
    <property type="match status" value="1"/>
</dbReference>
<evidence type="ECO:0000313" key="6">
    <source>
        <dbReference type="Proteomes" id="UP000198793"/>
    </source>
</evidence>
<dbReference type="Pfam" id="PF03472">
    <property type="entry name" value="Autoind_bind"/>
    <property type="match status" value="1"/>
</dbReference>
<protein>
    <submittedName>
        <fullName evidence="5">LuxR family transcriptional regulator</fullName>
    </submittedName>
</protein>
<keyword evidence="3" id="KW-0804">Transcription</keyword>
<keyword evidence="1" id="KW-0805">Transcription regulation</keyword>
<gene>
    <name evidence="5" type="ORF">SAMN05192530_102440</name>
</gene>
<dbReference type="PANTHER" id="PTHR44688">
    <property type="entry name" value="DNA-BINDING TRANSCRIPTIONAL ACTIVATOR DEVR_DOSR"/>
    <property type="match status" value="1"/>
</dbReference>
<dbReference type="STRING" id="1166073.SAMN05192530_102440"/>
<dbReference type="SUPFAM" id="SSF46894">
    <property type="entry name" value="C-terminal effector domain of the bipartite response regulators"/>
    <property type="match status" value="1"/>
</dbReference>
<dbReference type="InterPro" id="IPR036388">
    <property type="entry name" value="WH-like_DNA-bd_sf"/>
</dbReference>
<dbReference type="PRINTS" id="PR00038">
    <property type="entry name" value="HTHLUXR"/>
</dbReference>
<dbReference type="InterPro" id="IPR005143">
    <property type="entry name" value="TF_LuxR_autoind-bd_dom"/>
</dbReference>
<proteinExistence type="predicted"/>
<sequence length="252" mass="28015">MAFDAWELETALDEAPTIAAKLDVAHAVMSALGLGALIYDYAPVAYTHDGELITPSFFGMRDVPLDMVDLWSASGFYQIDPVQHLALNSPRPFVWSYRKNGRTVLNRALDARHEPVVSYVHDTAITCGLTVPIHLRAGDCATFTGIRYDAQDDFDRDGAEILPRFTLLAHAVHAAIEPLFGEAERRSRAVHLTPRERECLRFSAEGLSAKDISARIHRSVPTVTMHLNAAARKLDARNRAQMIARAAHYRLL</sequence>
<dbReference type="GO" id="GO:0003677">
    <property type="term" value="F:DNA binding"/>
    <property type="evidence" value="ECO:0007669"/>
    <property type="project" value="UniProtKB-KW"/>
</dbReference>
<evidence type="ECO:0000313" key="5">
    <source>
        <dbReference type="EMBL" id="SDN91878.1"/>
    </source>
</evidence>
<dbReference type="Gene3D" id="1.10.10.10">
    <property type="entry name" value="Winged helix-like DNA-binding domain superfamily/Winged helix DNA-binding domain"/>
    <property type="match status" value="1"/>
</dbReference>
<dbReference type="EMBL" id="FNIT01000002">
    <property type="protein sequence ID" value="SDN91878.1"/>
    <property type="molecule type" value="Genomic_DNA"/>
</dbReference>
<dbReference type="PROSITE" id="PS50043">
    <property type="entry name" value="HTH_LUXR_2"/>
    <property type="match status" value="1"/>
</dbReference>
<dbReference type="RefSeq" id="WP_090670742.1">
    <property type="nucleotide sequence ID" value="NZ_FNIT01000002.1"/>
</dbReference>
<dbReference type="PANTHER" id="PTHR44688:SF16">
    <property type="entry name" value="DNA-BINDING TRANSCRIPTIONAL ACTIVATOR DEVR_DOSR"/>
    <property type="match status" value="1"/>
</dbReference>
<dbReference type="Gene3D" id="3.30.450.80">
    <property type="entry name" value="Transcription factor LuxR-like, autoinducer-binding domain"/>
    <property type="match status" value="1"/>
</dbReference>
<evidence type="ECO:0000256" key="3">
    <source>
        <dbReference type="ARBA" id="ARBA00023163"/>
    </source>
</evidence>
<dbReference type="CDD" id="cd06170">
    <property type="entry name" value="LuxR_C_like"/>
    <property type="match status" value="1"/>
</dbReference>
<dbReference type="PROSITE" id="PS00622">
    <property type="entry name" value="HTH_LUXR_1"/>
    <property type="match status" value="1"/>
</dbReference>
<reference evidence="5 6" key="1">
    <citation type="submission" date="2016-10" db="EMBL/GenBank/DDBJ databases">
        <authorList>
            <person name="de Groot N.N."/>
        </authorList>
    </citation>
    <scope>NUCLEOTIDE SEQUENCE [LARGE SCALE GENOMIC DNA]</scope>
    <source>
        <strain evidence="6">L7-484,KACC 16230,DSM 25025</strain>
    </source>
</reference>
<keyword evidence="2" id="KW-0238">DNA-binding</keyword>
<dbReference type="GO" id="GO:0006355">
    <property type="term" value="P:regulation of DNA-templated transcription"/>
    <property type="evidence" value="ECO:0007669"/>
    <property type="project" value="InterPro"/>
</dbReference>
<evidence type="ECO:0000256" key="2">
    <source>
        <dbReference type="ARBA" id="ARBA00023125"/>
    </source>
</evidence>
<evidence type="ECO:0000259" key="4">
    <source>
        <dbReference type="PROSITE" id="PS50043"/>
    </source>
</evidence>
<dbReference type="Proteomes" id="UP000198793">
    <property type="component" value="Unassembled WGS sequence"/>
</dbReference>
<dbReference type="AlphaFoldDB" id="A0A1H0FB15"/>
<accession>A0A1H0FB15</accession>
<dbReference type="InterPro" id="IPR016032">
    <property type="entry name" value="Sig_transdc_resp-reg_C-effctor"/>
</dbReference>
<dbReference type="InterPro" id="IPR036693">
    <property type="entry name" value="TF_LuxR_autoind-bd_dom_sf"/>
</dbReference>
<name>A0A1H0FB15_9HYPH</name>
<organism evidence="5 6">
    <name type="scientific">Aureimonas jatrophae</name>
    <dbReference type="NCBI Taxonomy" id="1166073"/>
    <lineage>
        <taxon>Bacteria</taxon>
        <taxon>Pseudomonadati</taxon>
        <taxon>Pseudomonadota</taxon>
        <taxon>Alphaproteobacteria</taxon>
        <taxon>Hyphomicrobiales</taxon>
        <taxon>Aurantimonadaceae</taxon>
        <taxon>Aureimonas</taxon>
    </lineage>
</organism>
<feature type="domain" description="HTH luxR-type" evidence="4">
    <location>
        <begin position="185"/>
        <end position="250"/>
    </location>
</feature>
<dbReference type="OrthoDB" id="3170288at2"/>